<accession>A0A2W4VW10</accession>
<evidence type="ECO:0000313" key="1">
    <source>
        <dbReference type="EMBL" id="PZO36622.1"/>
    </source>
</evidence>
<dbReference type="Pfam" id="PF13413">
    <property type="entry name" value="HTH_25"/>
    <property type="match status" value="1"/>
</dbReference>
<dbReference type="InterPro" id="IPR010982">
    <property type="entry name" value="Lambda_DNA-bd_dom_sf"/>
</dbReference>
<dbReference type="EMBL" id="QBMN01000137">
    <property type="protein sequence ID" value="PZO36622.1"/>
    <property type="molecule type" value="Genomic_DNA"/>
</dbReference>
<evidence type="ECO:0008006" key="3">
    <source>
        <dbReference type="Google" id="ProtNLM"/>
    </source>
</evidence>
<dbReference type="PANTHER" id="PTHR34475:SF1">
    <property type="entry name" value="CYTOSKELETON PROTEIN RODZ"/>
    <property type="match status" value="1"/>
</dbReference>
<reference evidence="1 2" key="2">
    <citation type="submission" date="2018-06" db="EMBL/GenBank/DDBJ databases">
        <title>Metagenomic assembly of (sub)arctic Cyanobacteria and their associated microbiome from non-axenic cultures.</title>
        <authorList>
            <person name="Baurain D."/>
        </authorList>
    </citation>
    <scope>NUCLEOTIDE SEQUENCE [LARGE SCALE GENOMIC DNA]</scope>
    <source>
        <strain evidence="1">ULC041bin1</strain>
    </source>
</reference>
<comment type="caution">
    <text evidence="1">The sequence shown here is derived from an EMBL/GenBank/DDBJ whole genome shotgun (WGS) entry which is preliminary data.</text>
</comment>
<evidence type="ECO:0000313" key="2">
    <source>
        <dbReference type="Proteomes" id="UP000249081"/>
    </source>
</evidence>
<proteinExistence type="predicted"/>
<organism evidence="1 2">
    <name type="scientific">Shackletoniella antarctica</name>
    <dbReference type="NCBI Taxonomy" id="268115"/>
    <lineage>
        <taxon>Bacteria</taxon>
        <taxon>Bacillati</taxon>
        <taxon>Cyanobacteriota</taxon>
        <taxon>Cyanophyceae</taxon>
        <taxon>Oculatellales</taxon>
        <taxon>Oculatellaceae</taxon>
        <taxon>Shackletoniella</taxon>
    </lineage>
</organism>
<name>A0A2W4VW10_9CYAN</name>
<sequence length="220" mass="23540">MSSLKGAMKTPHFSGSKLAPASEYAVILGAGVTAAASIAAQQVAVATLPVTTLVALGLLNRYRLDQRLQESETGGPTVEEAMAKSAAVGPQRVTAQPQPDAISARPRVAAAPAAARFSERRDYIHETLAKKLQAKADFAAIQQASLQKIGAQLRQTREEKALEINDIYQQTFIQPYTLRAIEAGNLQQLPEAFYIRAFIQKYASALGLEGAALMADFPMA</sequence>
<reference evidence="2" key="1">
    <citation type="submission" date="2018-04" db="EMBL/GenBank/DDBJ databases">
        <authorList>
            <person name="Cornet L."/>
        </authorList>
    </citation>
    <scope>NUCLEOTIDE SEQUENCE [LARGE SCALE GENOMIC DNA]</scope>
</reference>
<dbReference type="InterPro" id="IPR050400">
    <property type="entry name" value="Bact_Cytoskel_RodZ"/>
</dbReference>
<dbReference type="Gene3D" id="1.10.260.40">
    <property type="entry name" value="lambda repressor-like DNA-binding domains"/>
    <property type="match status" value="1"/>
</dbReference>
<protein>
    <recommendedName>
        <fullName evidence="3">Helix-turn-helix domain-containing protein</fullName>
    </recommendedName>
</protein>
<dbReference type="AlphaFoldDB" id="A0A2W4VW10"/>
<dbReference type="GO" id="GO:0003677">
    <property type="term" value="F:DNA binding"/>
    <property type="evidence" value="ECO:0007669"/>
    <property type="project" value="InterPro"/>
</dbReference>
<gene>
    <name evidence="1" type="ORF">DCF17_16975</name>
</gene>
<dbReference type="Proteomes" id="UP000249081">
    <property type="component" value="Unassembled WGS sequence"/>
</dbReference>
<dbReference type="PANTHER" id="PTHR34475">
    <property type="match status" value="1"/>
</dbReference>